<keyword evidence="2" id="KW-0472">Membrane</keyword>
<dbReference type="eggNOG" id="COG3453">
    <property type="taxonomic scope" value="Bacteria"/>
</dbReference>
<proteinExistence type="predicted"/>
<sequence length="551" mass="59261">MRGMIMSRLESRWRGWAVVALAVGLIVTSGCRHHCRKCGKHSVIYGAPAGVIVEPGLSPSAIGIEPHGAVFPGPGVVEAVPGFLGTVPPPLEGGAVVAPPADGPPRLVNPPPGPPRNSERSRVLSNESNDSTPAPNDLNKPQEPPVELKPLPDPPPPLGRTQDSFRPVPTSWRSSGPPGRSLDPLAEYPFQRPAFAGRFSLATSEPKLNPVTLGIPVVASGRTIEGPTSQPGWFIQPVSVVLRGPRILLEQPPQGALEGNDFAELTSDGPPATRRFVVLEPGLAGGSTPGPEAFPWLARCGYRTVVNLDPPTLDHLDLIERSAAVGLRYVALPIRLEPLRIEALRRFQRELSLENAGPVLIFDSDGARVGALWYWHRRAGRLVSLDQARSEAIALGLRDSAMIAAIDAMVERPEFQSGASSVGDDPLIQAANRDESSQNSVDLNGPATLTVIPSRTERPASLGADYWAWVGLAVCLVTLPLVYLTLSWITRIRLAIRSRLRLRRAAHRETAARSSGKVARRGPMSSSLWSATRLRRRETATPPANRSVSER</sequence>
<feature type="compositionally biased region" description="Polar residues" evidence="1">
    <location>
        <begin position="123"/>
        <end position="134"/>
    </location>
</feature>
<keyword evidence="2" id="KW-1133">Transmembrane helix</keyword>
<dbReference type="Gene3D" id="3.90.190.10">
    <property type="entry name" value="Protein tyrosine phosphatase superfamily"/>
    <property type="match status" value="1"/>
</dbReference>
<reference evidence="3 4" key="2">
    <citation type="journal article" date="2011" name="Stand. Genomic Sci.">
        <title>Complete genome sequence of Isosphaera pallida type strain (IS1B).</title>
        <authorList>
            <consortium name="US DOE Joint Genome Institute (JGI-PGF)"/>
            <person name="Goker M."/>
            <person name="Cleland D."/>
            <person name="Saunders E."/>
            <person name="Lapidus A."/>
            <person name="Nolan M."/>
            <person name="Lucas S."/>
            <person name="Hammon N."/>
            <person name="Deshpande S."/>
            <person name="Cheng J.F."/>
            <person name="Tapia R."/>
            <person name="Han C."/>
            <person name="Goodwin L."/>
            <person name="Pitluck S."/>
            <person name="Liolios K."/>
            <person name="Pagani I."/>
            <person name="Ivanova N."/>
            <person name="Mavromatis K."/>
            <person name="Pati A."/>
            <person name="Chen A."/>
            <person name="Palaniappan K."/>
            <person name="Land M."/>
            <person name="Hauser L."/>
            <person name="Chang Y.J."/>
            <person name="Jeffries C.D."/>
            <person name="Detter J.C."/>
            <person name="Beck B."/>
            <person name="Woyke T."/>
            <person name="Bristow J."/>
            <person name="Eisen J.A."/>
            <person name="Markowitz V."/>
            <person name="Hugenholtz P."/>
            <person name="Kyrpides N.C."/>
            <person name="Klenk H.P."/>
        </authorList>
    </citation>
    <scope>NUCLEOTIDE SEQUENCE [LARGE SCALE GENOMIC DNA]</scope>
    <source>
        <strain evidence="4">ATCC 43644 / DSM 9630 / IS1B</strain>
    </source>
</reference>
<dbReference type="PROSITE" id="PS51257">
    <property type="entry name" value="PROKAR_LIPOPROTEIN"/>
    <property type="match status" value="1"/>
</dbReference>
<dbReference type="RefSeq" id="WP_013564645.1">
    <property type="nucleotide sequence ID" value="NC_014962.1"/>
</dbReference>
<organism evidence="3 4">
    <name type="scientific">Isosphaera pallida (strain ATCC 43644 / DSM 9630 / IS1B)</name>
    <dbReference type="NCBI Taxonomy" id="575540"/>
    <lineage>
        <taxon>Bacteria</taxon>
        <taxon>Pseudomonadati</taxon>
        <taxon>Planctomycetota</taxon>
        <taxon>Planctomycetia</taxon>
        <taxon>Isosphaerales</taxon>
        <taxon>Isosphaeraceae</taxon>
        <taxon>Isosphaera</taxon>
    </lineage>
</organism>
<dbReference type="InterPro" id="IPR029021">
    <property type="entry name" value="Prot-tyrosine_phosphatase-like"/>
</dbReference>
<dbReference type="AlphaFoldDB" id="E8R1E0"/>
<evidence type="ECO:0000256" key="2">
    <source>
        <dbReference type="SAM" id="Phobius"/>
    </source>
</evidence>
<protein>
    <submittedName>
        <fullName evidence="3">Uncharacterized protein</fullName>
    </submittedName>
</protein>
<dbReference type="EMBL" id="CP002353">
    <property type="protein sequence ID" value="ADV62357.1"/>
    <property type="molecule type" value="Genomic_DNA"/>
</dbReference>
<evidence type="ECO:0000313" key="3">
    <source>
        <dbReference type="EMBL" id="ADV62357.1"/>
    </source>
</evidence>
<evidence type="ECO:0000256" key="1">
    <source>
        <dbReference type="SAM" id="MobiDB-lite"/>
    </source>
</evidence>
<gene>
    <name evidence="3" type="ordered locus">Isop_1774</name>
</gene>
<reference key="1">
    <citation type="submission" date="2010-11" db="EMBL/GenBank/DDBJ databases">
        <title>The complete sequence of chromosome of Isophaera pallida ATCC 43644.</title>
        <authorList>
            <consortium name="US DOE Joint Genome Institute (JGI-PGF)"/>
            <person name="Lucas S."/>
            <person name="Copeland A."/>
            <person name="Lapidus A."/>
            <person name="Bruce D."/>
            <person name="Goodwin L."/>
            <person name="Pitluck S."/>
            <person name="Kyrpides N."/>
            <person name="Mavromatis K."/>
            <person name="Pagani I."/>
            <person name="Ivanova N."/>
            <person name="Saunders E."/>
            <person name="Brettin T."/>
            <person name="Detter J.C."/>
            <person name="Han C."/>
            <person name="Tapia R."/>
            <person name="Land M."/>
            <person name="Hauser L."/>
            <person name="Markowitz V."/>
            <person name="Cheng J.-F."/>
            <person name="Hugenholtz P."/>
            <person name="Woyke T."/>
            <person name="Wu D."/>
            <person name="Eisen J.A."/>
        </authorList>
    </citation>
    <scope>NUCLEOTIDE SEQUENCE</scope>
    <source>
        <strain>ATCC 43644</strain>
    </source>
</reference>
<feature type="region of interest" description="Disordered" evidence="1">
    <location>
        <begin position="94"/>
        <end position="186"/>
    </location>
</feature>
<feature type="compositionally biased region" description="Polar residues" evidence="1">
    <location>
        <begin position="542"/>
        <end position="551"/>
    </location>
</feature>
<feature type="compositionally biased region" description="Pro residues" evidence="1">
    <location>
        <begin position="101"/>
        <end position="115"/>
    </location>
</feature>
<dbReference type="Proteomes" id="UP000008631">
    <property type="component" value="Chromosome"/>
</dbReference>
<accession>E8R1E0</accession>
<keyword evidence="4" id="KW-1185">Reference proteome</keyword>
<dbReference type="HOGENOM" id="CLU_494153_0_0_0"/>
<feature type="region of interest" description="Disordered" evidence="1">
    <location>
        <begin position="511"/>
        <end position="551"/>
    </location>
</feature>
<dbReference type="InParanoid" id="E8R1E0"/>
<dbReference type="STRING" id="575540.Isop_1774"/>
<evidence type="ECO:0000313" key="4">
    <source>
        <dbReference type="Proteomes" id="UP000008631"/>
    </source>
</evidence>
<feature type="transmembrane region" description="Helical" evidence="2">
    <location>
        <begin position="466"/>
        <end position="489"/>
    </location>
</feature>
<keyword evidence="2" id="KW-0812">Transmembrane</keyword>
<name>E8R1E0_ISOPI</name>
<dbReference type="KEGG" id="ipa:Isop_1774"/>